<accession>A0AAW1U2F4</accession>
<evidence type="ECO:0000256" key="8">
    <source>
        <dbReference type="ARBA" id="ARBA00023136"/>
    </source>
</evidence>
<evidence type="ECO:0000256" key="4">
    <source>
        <dbReference type="ARBA" id="ARBA00022692"/>
    </source>
</evidence>
<gene>
    <name evidence="12" type="ORF">WA026_020141</name>
</gene>
<evidence type="ECO:0000256" key="10">
    <source>
        <dbReference type="SAM" id="Phobius"/>
    </source>
</evidence>
<keyword evidence="8 10" id="KW-0472">Membrane</keyword>
<keyword evidence="9" id="KW-0325">Glycoprotein</keyword>
<dbReference type="GO" id="GO:0034975">
    <property type="term" value="P:protein folding in endoplasmic reticulum"/>
    <property type="evidence" value="ECO:0007669"/>
    <property type="project" value="TreeGrafter"/>
</dbReference>
<name>A0AAW1U2F4_9CUCU</name>
<dbReference type="AlphaFoldDB" id="A0AAW1U2F4"/>
<evidence type="ECO:0000313" key="12">
    <source>
        <dbReference type="EMBL" id="KAK9877917.1"/>
    </source>
</evidence>
<keyword evidence="13" id="KW-1185">Reference proteome</keyword>
<protein>
    <recommendedName>
        <fullName evidence="3">ER membrane protein complex subunit 1</fullName>
    </recommendedName>
</protein>
<feature type="transmembrane region" description="Helical" evidence="10">
    <location>
        <begin position="222"/>
        <end position="241"/>
    </location>
</feature>
<evidence type="ECO:0000256" key="9">
    <source>
        <dbReference type="ARBA" id="ARBA00023180"/>
    </source>
</evidence>
<dbReference type="Proteomes" id="UP001431783">
    <property type="component" value="Unassembled WGS sequence"/>
</dbReference>
<dbReference type="PANTHER" id="PTHR21573">
    <property type="entry name" value="ER MEMBRANE PROTEIN COMPLEX SUBUNIT 1"/>
    <property type="match status" value="1"/>
</dbReference>
<evidence type="ECO:0000256" key="7">
    <source>
        <dbReference type="ARBA" id="ARBA00022989"/>
    </source>
</evidence>
<evidence type="ECO:0000256" key="2">
    <source>
        <dbReference type="ARBA" id="ARBA00007904"/>
    </source>
</evidence>
<sequence>MIALATLSEDPIHKQVLSVYLIDGITGFIIYSVAHKRARGPINLVHSENWIVYTFFNERYRRIELAALELYEGHVQSNSTFFSSYAMSQLPQVQAQSYILPAVPIKVIVTLTERGITNKCLLVALNTGAVVEIPWALIQPRFADIPCGPEESCYPYMPEIPLHPEATINYNQTLSKVKGISIAPARLESTSHVLVHGLDMFYTKVAPSKTFDVLKEDFDHKLIILVLIGLILASYITKTLASRKAIKQAWK</sequence>
<organism evidence="12 13">
    <name type="scientific">Henosepilachna vigintioctopunctata</name>
    <dbReference type="NCBI Taxonomy" id="420089"/>
    <lineage>
        <taxon>Eukaryota</taxon>
        <taxon>Metazoa</taxon>
        <taxon>Ecdysozoa</taxon>
        <taxon>Arthropoda</taxon>
        <taxon>Hexapoda</taxon>
        <taxon>Insecta</taxon>
        <taxon>Pterygota</taxon>
        <taxon>Neoptera</taxon>
        <taxon>Endopterygota</taxon>
        <taxon>Coleoptera</taxon>
        <taxon>Polyphaga</taxon>
        <taxon>Cucujiformia</taxon>
        <taxon>Coccinelloidea</taxon>
        <taxon>Coccinellidae</taxon>
        <taxon>Epilachninae</taxon>
        <taxon>Epilachnini</taxon>
        <taxon>Henosepilachna</taxon>
    </lineage>
</organism>
<dbReference type="InterPro" id="IPR026895">
    <property type="entry name" value="EMC1"/>
</dbReference>
<proteinExistence type="inferred from homology"/>
<evidence type="ECO:0000256" key="5">
    <source>
        <dbReference type="ARBA" id="ARBA00022729"/>
    </source>
</evidence>
<comment type="caution">
    <text evidence="12">The sequence shown here is derived from an EMBL/GenBank/DDBJ whole genome shotgun (WGS) entry which is preliminary data.</text>
</comment>
<keyword evidence="4 10" id="KW-0812">Transmembrane</keyword>
<dbReference type="PANTHER" id="PTHR21573:SF0">
    <property type="entry name" value="ER MEMBRANE PROTEIN COMPLEX SUBUNIT 1"/>
    <property type="match status" value="1"/>
</dbReference>
<dbReference type="Pfam" id="PF07774">
    <property type="entry name" value="EMC1_C"/>
    <property type="match status" value="1"/>
</dbReference>
<evidence type="ECO:0000256" key="3">
    <source>
        <dbReference type="ARBA" id="ARBA00020824"/>
    </source>
</evidence>
<evidence type="ECO:0000256" key="1">
    <source>
        <dbReference type="ARBA" id="ARBA00004115"/>
    </source>
</evidence>
<dbReference type="EMBL" id="JARQZJ010000044">
    <property type="protein sequence ID" value="KAK9877917.1"/>
    <property type="molecule type" value="Genomic_DNA"/>
</dbReference>
<keyword evidence="7 10" id="KW-1133">Transmembrane helix</keyword>
<evidence type="ECO:0000259" key="11">
    <source>
        <dbReference type="Pfam" id="PF07774"/>
    </source>
</evidence>
<comment type="subcellular location">
    <subcellularLocation>
        <location evidence="1">Endoplasmic reticulum membrane</location>
        <topology evidence="1">Single-pass type I membrane protein</topology>
    </subcellularLocation>
</comment>
<dbReference type="GO" id="GO:0072546">
    <property type="term" value="C:EMC complex"/>
    <property type="evidence" value="ECO:0007669"/>
    <property type="project" value="InterPro"/>
</dbReference>
<evidence type="ECO:0000256" key="6">
    <source>
        <dbReference type="ARBA" id="ARBA00022824"/>
    </source>
</evidence>
<feature type="domain" description="ER membrane protein complex subunit 1 C-terminal" evidence="11">
    <location>
        <begin position="47"/>
        <end position="250"/>
    </location>
</feature>
<keyword evidence="6" id="KW-0256">Endoplasmic reticulum</keyword>
<keyword evidence="5" id="KW-0732">Signal</keyword>
<dbReference type="InterPro" id="IPR011678">
    <property type="entry name" value="EMC1_C"/>
</dbReference>
<evidence type="ECO:0000313" key="13">
    <source>
        <dbReference type="Proteomes" id="UP001431783"/>
    </source>
</evidence>
<comment type="similarity">
    <text evidence="2">Belongs to the EMC1 family.</text>
</comment>
<reference evidence="12 13" key="1">
    <citation type="submission" date="2023-03" db="EMBL/GenBank/DDBJ databases">
        <title>Genome insight into feeding habits of ladybird beetles.</title>
        <authorList>
            <person name="Li H.-S."/>
            <person name="Huang Y.-H."/>
            <person name="Pang H."/>
        </authorList>
    </citation>
    <scope>NUCLEOTIDE SEQUENCE [LARGE SCALE GENOMIC DNA]</scope>
    <source>
        <strain evidence="12">SYSU_2023b</strain>
        <tissue evidence="12">Whole body</tissue>
    </source>
</reference>